<dbReference type="InterPro" id="IPR002816">
    <property type="entry name" value="TraB/PrgY/GumN_fam"/>
</dbReference>
<accession>A0A498HB48</accession>
<sequence>MAESSKDELLQLIKRFGAYLTVKMSSLFPISLHNMNSRSIGAIAGFAVAIVFTWRLLRSPSGPQRRQPKRQAPASSSSGISSNSNATLTTTGVSPSQDSRAQNVVDEFFQPVKPTLGQIVRQKLSEGRKVTCRLLGVVLEESTPEELQKQVTVRYSVLEVLLEITKFCDLYLMERVLDDESEKKVLLALEDAGIFTSGGLVKDKVLFCSTENGRTSFVRQLEPDWHIDTNPDIIFQLSRFIKYQLHISPTRTERPASNVFNAPSLEQFFGFRNPSVSSFYCESSVEAAFRMQMRELASTHLQWKIIFCTLMIFQVMKRLKSYFSANIFRKLNALMPFPPIHDRKKLRILHDHFSMLLVMTIQFVAKSCMNHSCSPNAKAFKREEVRLSWPSNDNCTQTNFQGGDEMKTFLTKRDMHYLQIVSDPLWNLVALTCKFTAKGGVCDVYLVGTCHILAKSCREVEAVIRHLKPEVVFLKLCSSRVAALTPPNLKDLKVRIYDQVLSELEVFPGSEFAVAYEEARKYGGKVILGDRPVQLEKMDDDDVMIFIQEMGKKYPTLIETFVHERDRYMSSKLLKIASKHRSVVAVVGKGHLQGIKKHWQQPVVLEDLMKSRVLPPGESLNLGNFNEKHPGWFGMGSHTETLVPIPKSKFSGIPISIPIPNQIFGNPNFRESRNGFGISGQIGNPEIRLAAHVKSGYRGKAWNSSISSVFQSLGKDVMIRSTRLIATLYSPESRHVFLSPRRSPNTLAQFSTVRNLRFAATATAGGPRQRDPIRLLMDAESPLPDPAASENFVHVGNPTIGDLADSIVGVDAPRDEYDDNVSTTAEAESSEQRRFLPEELSRSVVVLTCESTAEGGVCDVHLVGTAHVSVESCREVEAVISYLKPQVVFLELCSSRVTALTPQNLKVSSRLEVFPGAEFRVAYEEAMKYGGRVILGDRPVQITIRRTWAKMPLWHKIKLLYSLLFQAVFLPSPDALNNMLKEMDDVDMLTLVIQEMSKEYPTLMETLVHERDQYMSSTLLRIASENRSVVAVVGKGHLQGIKKHWQQPVVVKDLLVIPSERSVFSTRRIVKSMGVAVTGAAIVSGIYLASKRK</sequence>
<dbReference type="GO" id="GO:0005741">
    <property type="term" value="C:mitochondrial outer membrane"/>
    <property type="evidence" value="ECO:0007669"/>
    <property type="project" value="TreeGrafter"/>
</dbReference>
<gene>
    <name evidence="2" type="ORF">DVH24_028207</name>
</gene>
<dbReference type="STRING" id="3750.A0A498HB48"/>
<dbReference type="Proteomes" id="UP000290289">
    <property type="component" value="Chromosome 17"/>
</dbReference>
<evidence type="ECO:0000313" key="3">
    <source>
        <dbReference type="Proteomes" id="UP000290289"/>
    </source>
</evidence>
<dbReference type="GO" id="GO:0007031">
    <property type="term" value="P:peroxisome organization"/>
    <property type="evidence" value="ECO:0007669"/>
    <property type="project" value="InterPro"/>
</dbReference>
<dbReference type="EMBL" id="RDQH01000343">
    <property type="protein sequence ID" value="RXH68060.1"/>
    <property type="molecule type" value="Genomic_DNA"/>
</dbReference>
<dbReference type="InterPro" id="IPR046345">
    <property type="entry name" value="TraB_PrgY-like"/>
</dbReference>
<feature type="compositionally biased region" description="Low complexity" evidence="1">
    <location>
        <begin position="75"/>
        <end position="85"/>
    </location>
</feature>
<evidence type="ECO:0000256" key="1">
    <source>
        <dbReference type="SAM" id="MobiDB-lite"/>
    </source>
</evidence>
<dbReference type="CDD" id="cd14726">
    <property type="entry name" value="TraB_PrgY-like"/>
    <property type="match status" value="2"/>
</dbReference>
<comment type="caution">
    <text evidence="2">The sequence shown here is derived from an EMBL/GenBank/DDBJ whole genome shotgun (WGS) entry which is preliminary data.</text>
</comment>
<reference evidence="2 3" key="1">
    <citation type="submission" date="2018-10" db="EMBL/GenBank/DDBJ databases">
        <title>A high-quality apple genome assembly.</title>
        <authorList>
            <person name="Hu J."/>
        </authorList>
    </citation>
    <scope>NUCLEOTIDE SEQUENCE [LARGE SCALE GENOMIC DNA]</scope>
    <source>
        <strain evidence="3">cv. HFTH1</strain>
        <tissue evidence="2">Young leaf</tissue>
    </source>
</reference>
<protein>
    <recommendedName>
        <fullName evidence="4">TraB family protein</fullName>
    </recommendedName>
</protein>
<dbReference type="AlphaFoldDB" id="A0A498HB48"/>
<proteinExistence type="predicted"/>
<dbReference type="PANTHER" id="PTHR21530">
    <property type="entry name" value="PHEROMONE SHUTDOWN PROTEIN"/>
    <property type="match status" value="1"/>
</dbReference>
<feature type="compositionally biased region" description="Polar residues" evidence="1">
    <location>
        <begin position="86"/>
        <end position="99"/>
    </location>
</feature>
<dbReference type="Pfam" id="PF22978">
    <property type="entry name" value="HAD_Pex22"/>
    <property type="match status" value="1"/>
</dbReference>
<evidence type="ECO:0008006" key="4">
    <source>
        <dbReference type="Google" id="ProtNLM"/>
    </source>
</evidence>
<dbReference type="PANTHER" id="PTHR21530:SF7">
    <property type="entry name" value="TRAB DOMAIN-CONTAINING PROTEIN"/>
    <property type="match status" value="1"/>
</dbReference>
<dbReference type="Pfam" id="PF01963">
    <property type="entry name" value="TraB_PrgY_gumN"/>
    <property type="match status" value="2"/>
</dbReference>
<evidence type="ECO:0000313" key="2">
    <source>
        <dbReference type="EMBL" id="RXH68060.1"/>
    </source>
</evidence>
<feature type="region of interest" description="Disordered" evidence="1">
    <location>
        <begin position="61"/>
        <end position="99"/>
    </location>
</feature>
<name>A0A498HB48_MALDO</name>
<organism evidence="2 3">
    <name type="scientific">Malus domestica</name>
    <name type="common">Apple</name>
    <name type="synonym">Pyrus malus</name>
    <dbReference type="NCBI Taxonomy" id="3750"/>
    <lineage>
        <taxon>Eukaryota</taxon>
        <taxon>Viridiplantae</taxon>
        <taxon>Streptophyta</taxon>
        <taxon>Embryophyta</taxon>
        <taxon>Tracheophyta</taxon>
        <taxon>Spermatophyta</taxon>
        <taxon>Magnoliopsida</taxon>
        <taxon>eudicotyledons</taxon>
        <taxon>Gunneridae</taxon>
        <taxon>Pentapetalae</taxon>
        <taxon>rosids</taxon>
        <taxon>fabids</taxon>
        <taxon>Rosales</taxon>
        <taxon>Rosaceae</taxon>
        <taxon>Amygdaloideae</taxon>
        <taxon>Maleae</taxon>
        <taxon>Malus</taxon>
    </lineage>
</organism>
<dbReference type="InterPro" id="IPR037485">
    <property type="entry name" value="PEX22"/>
</dbReference>
<keyword evidence="3" id="KW-1185">Reference proteome</keyword>